<dbReference type="AlphaFoldDB" id="A0A0C9XVZ1"/>
<feature type="coiled-coil region" evidence="4">
    <location>
        <begin position="727"/>
        <end position="754"/>
    </location>
</feature>
<reference evidence="8 9" key="1">
    <citation type="submission" date="2014-04" db="EMBL/GenBank/DDBJ databases">
        <authorList>
            <consortium name="DOE Joint Genome Institute"/>
            <person name="Kuo A."/>
            <person name="Kohler A."/>
            <person name="Nagy L.G."/>
            <person name="Floudas D."/>
            <person name="Copeland A."/>
            <person name="Barry K.W."/>
            <person name="Cichocki N."/>
            <person name="Veneault-Fourrey C."/>
            <person name="LaButti K."/>
            <person name="Lindquist E.A."/>
            <person name="Lipzen A."/>
            <person name="Lundell T."/>
            <person name="Morin E."/>
            <person name="Murat C."/>
            <person name="Sun H."/>
            <person name="Tunlid A."/>
            <person name="Henrissat B."/>
            <person name="Grigoriev I.V."/>
            <person name="Hibbett D.S."/>
            <person name="Martin F."/>
            <person name="Nordberg H.P."/>
            <person name="Cantor M.N."/>
            <person name="Hua S.X."/>
        </authorList>
    </citation>
    <scope>NUCLEOTIDE SEQUENCE [LARGE SCALE GENOMIC DNA]</scope>
    <source>
        <strain evidence="8 9">LaAM-08-1</strain>
    </source>
</reference>
<dbReference type="GO" id="GO:0012507">
    <property type="term" value="C:ER to Golgi transport vesicle membrane"/>
    <property type="evidence" value="ECO:0007669"/>
    <property type="project" value="TreeGrafter"/>
</dbReference>
<feature type="domain" description="Uso1/p115-like vesicle tethering protein C-terminal" evidence="7">
    <location>
        <begin position="726"/>
        <end position="826"/>
    </location>
</feature>
<evidence type="ECO:0000313" key="8">
    <source>
        <dbReference type="EMBL" id="KIK09221.1"/>
    </source>
</evidence>
<dbReference type="PANTHER" id="PTHR10013">
    <property type="entry name" value="GENERAL VESICULAR TRANSPORT FACTOR P115"/>
    <property type="match status" value="1"/>
</dbReference>
<evidence type="ECO:0000256" key="2">
    <source>
        <dbReference type="ARBA" id="ARBA00023034"/>
    </source>
</evidence>
<keyword evidence="3 4" id="KW-0175">Coiled coil</keyword>
<sequence>MEFFSQTYVALRGPTGAPQTAADTVGRLSDRLSPATLLADRRAAVLALKGLSRDCKEDVGNSALHGLLDVLANDAEVDADIGKAVLETLNILCDTEDTTSGGKAIGFKHTDVVLANEKTVHVLFSLLRESNFYTRFASLQYISTLLQNRRQAVQSYFLTAPAGPGSIVAALEDNREIVRTEAIAMTQALISQSSDIQKLLTFEGGFEKLFNIVTQEGGVDGGVVAQGALVCVDGLLRFNTSNQSYFRETPLPPVLCSLLLFPPQLQMDQPAPQEFALQFWDDQKLANASLVVGIMGMLVSSKSNHEPSVFTRCLIEIALASNAPSPLKVQALRLLPASVNFPLSEITLTPYMPVPETNGEEWDRLEPASALDALVELAIHGEYNGLDGSNRSKVGLELRTAAAAIYENFVRKEEVRQAIVQAMLPSEAAGPSSAPQLTPLLHSLITPPNTASPPDPANIISTHLATLLFSHLLRSSPRAKAAARRVIPIHVPSAPQSGAGNFFVPADGAPQDVLDVEPDDEPPQSLLQILSENLSLSLLARSRVNASDIETREWDRLAAGYLCLLVQWLWEDPKAVRDFLDAGGLGVLVEAINQTSEVDVIVPGLCAFLLGVCYEYNREPGEITRATIYPILGRLGVANLTGQMSRFREDDRFKAVGPDSIVLAYPTLPLSATTHSNNRDEAEIWFDWAFVDFWKSNFYSVQRGFSTEADQSSLSSSGQNTESSMLVASLRDVIRQQSEEIEQLKKKLKEAASTSFTEVSQLQTQISSLSSALQSSEGKRKDTEKEQEDLLVLLDEVTSKRKQDKDRLKGAGLEVSDDDGEDDDDE</sequence>
<dbReference type="GO" id="GO:0006886">
    <property type="term" value="P:intracellular protein transport"/>
    <property type="evidence" value="ECO:0007669"/>
    <property type="project" value="InterPro"/>
</dbReference>
<reference evidence="9" key="2">
    <citation type="submission" date="2015-01" db="EMBL/GenBank/DDBJ databases">
        <title>Evolutionary Origins and Diversification of the Mycorrhizal Mutualists.</title>
        <authorList>
            <consortium name="DOE Joint Genome Institute"/>
            <consortium name="Mycorrhizal Genomics Consortium"/>
            <person name="Kohler A."/>
            <person name="Kuo A."/>
            <person name="Nagy L.G."/>
            <person name="Floudas D."/>
            <person name="Copeland A."/>
            <person name="Barry K.W."/>
            <person name="Cichocki N."/>
            <person name="Veneault-Fourrey C."/>
            <person name="LaButti K."/>
            <person name="Lindquist E.A."/>
            <person name="Lipzen A."/>
            <person name="Lundell T."/>
            <person name="Morin E."/>
            <person name="Murat C."/>
            <person name="Riley R."/>
            <person name="Ohm R."/>
            <person name="Sun H."/>
            <person name="Tunlid A."/>
            <person name="Henrissat B."/>
            <person name="Grigoriev I.V."/>
            <person name="Hibbett D.S."/>
            <person name="Martin F."/>
        </authorList>
    </citation>
    <scope>NUCLEOTIDE SEQUENCE [LARGE SCALE GENOMIC DNA]</scope>
    <source>
        <strain evidence="9">LaAM-08-1</strain>
    </source>
</reference>
<dbReference type="EMBL" id="KN838539">
    <property type="protein sequence ID" value="KIK09221.1"/>
    <property type="molecule type" value="Genomic_DNA"/>
</dbReference>
<dbReference type="InterPro" id="IPR006953">
    <property type="entry name" value="Vesicle_Uso1_P115_head"/>
</dbReference>
<evidence type="ECO:0008006" key="10">
    <source>
        <dbReference type="Google" id="ProtNLM"/>
    </source>
</evidence>
<dbReference type="STRING" id="1095629.A0A0C9XVZ1"/>
<gene>
    <name evidence="8" type="ORF">K443DRAFT_127660</name>
</gene>
<proteinExistence type="predicted"/>
<feature type="compositionally biased region" description="Basic and acidic residues" evidence="5">
    <location>
        <begin position="800"/>
        <end position="809"/>
    </location>
</feature>
<protein>
    <recommendedName>
        <fullName evidence="10">General vesicular transport factor p115</fullName>
    </recommendedName>
</protein>
<dbReference type="InterPro" id="IPR024095">
    <property type="entry name" value="Vesicle_P115"/>
</dbReference>
<dbReference type="HOGENOM" id="CLU_006318_1_0_1"/>
<name>A0A0C9XVZ1_9AGAR</name>
<evidence type="ECO:0000256" key="4">
    <source>
        <dbReference type="SAM" id="Coils"/>
    </source>
</evidence>
<dbReference type="GO" id="GO:0006888">
    <property type="term" value="P:endoplasmic reticulum to Golgi vesicle-mediated transport"/>
    <property type="evidence" value="ECO:0007669"/>
    <property type="project" value="TreeGrafter"/>
</dbReference>
<dbReference type="PANTHER" id="PTHR10013:SF0">
    <property type="entry name" value="GENERAL VESICULAR TRANSPORT FACTOR P115"/>
    <property type="match status" value="1"/>
</dbReference>
<dbReference type="OrthoDB" id="198977at2759"/>
<keyword evidence="2" id="KW-0333">Golgi apparatus</keyword>
<feature type="region of interest" description="Disordered" evidence="5">
    <location>
        <begin position="800"/>
        <end position="826"/>
    </location>
</feature>
<accession>A0A0C9XVZ1</accession>
<dbReference type="InterPro" id="IPR006955">
    <property type="entry name" value="Uso1_p115_C"/>
</dbReference>
<dbReference type="GO" id="GO:0005795">
    <property type="term" value="C:Golgi stack"/>
    <property type="evidence" value="ECO:0007669"/>
    <property type="project" value="TreeGrafter"/>
</dbReference>
<dbReference type="InterPro" id="IPR016024">
    <property type="entry name" value="ARM-type_fold"/>
</dbReference>
<keyword evidence="9" id="KW-1185">Reference proteome</keyword>
<evidence type="ECO:0000256" key="5">
    <source>
        <dbReference type="SAM" id="MobiDB-lite"/>
    </source>
</evidence>
<evidence type="ECO:0000259" key="7">
    <source>
        <dbReference type="Pfam" id="PF04871"/>
    </source>
</evidence>
<dbReference type="Pfam" id="PF04869">
    <property type="entry name" value="Uso1_p115_head"/>
    <property type="match status" value="1"/>
</dbReference>
<evidence type="ECO:0000256" key="3">
    <source>
        <dbReference type="ARBA" id="ARBA00023054"/>
    </source>
</evidence>
<comment type="subcellular location">
    <subcellularLocation>
        <location evidence="1">Golgi apparatus</location>
    </subcellularLocation>
</comment>
<dbReference type="Proteomes" id="UP000054477">
    <property type="component" value="Unassembled WGS sequence"/>
</dbReference>
<dbReference type="GO" id="GO:0048211">
    <property type="term" value="P:Golgi vesicle docking"/>
    <property type="evidence" value="ECO:0007669"/>
    <property type="project" value="TreeGrafter"/>
</dbReference>
<evidence type="ECO:0000256" key="1">
    <source>
        <dbReference type="ARBA" id="ARBA00004555"/>
    </source>
</evidence>
<dbReference type="Pfam" id="PF04871">
    <property type="entry name" value="Uso1_p115_C"/>
    <property type="match status" value="1"/>
</dbReference>
<feature type="domain" description="Vesicle tethering protein Uso1/P115-like head" evidence="6">
    <location>
        <begin position="519"/>
        <end position="703"/>
    </location>
</feature>
<feature type="compositionally biased region" description="Acidic residues" evidence="5">
    <location>
        <begin position="815"/>
        <end position="826"/>
    </location>
</feature>
<dbReference type="GO" id="GO:0000139">
    <property type="term" value="C:Golgi membrane"/>
    <property type="evidence" value="ECO:0007669"/>
    <property type="project" value="InterPro"/>
</dbReference>
<dbReference type="GO" id="GO:0048280">
    <property type="term" value="P:vesicle fusion with Golgi apparatus"/>
    <property type="evidence" value="ECO:0007669"/>
    <property type="project" value="InterPro"/>
</dbReference>
<dbReference type="InterPro" id="IPR011989">
    <property type="entry name" value="ARM-like"/>
</dbReference>
<evidence type="ECO:0000259" key="6">
    <source>
        <dbReference type="Pfam" id="PF04869"/>
    </source>
</evidence>
<evidence type="ECO:0000313" key="9">
    <source>
        <dbReference type="Proteomes" id="UP000054477"/>
    </source>
</evidence>
<organism evidence="8 9">
    <name type="scientific">Laccaria amethystina LaAM-08-1</name>
    <dbReference type="NCBI Taxonomy" id="1095629"/>
    <lineage>
        <taxon>Eukaryota</taxon>
        <taxon>Fungi</taxon>
        <taxon>Dikarya</taxon>
        <taxon>Basidiomycota</taxon>
        <taxon>Agaricomycotina</taxon>
        <taxon>Agaricomycetes</taxon>
        <taxon>Agaricomycetidae</taxon>
        <taxon>Agaricales</taxon>
        <taxon>Agaricineae</taxon>
        <taxon>Hydnangiaceae</taxon>
        <taxon>Laccaria</taxon>
    </lineage>
</organism>
<dbReference type="GO" id="GO:0005783">
    <property type="term" value="C:endoplasmic reticulum"/>
    <property type="evidence" value="ECO:0007669"/>
    <property type="project" value="TreeGrafter"/>
</dbReference>
<dbReference type="SUPFAM" id="SSF48371">
    <property type="entry name" value="ARM repeat"/>
    <property type="match status" value="1"/>
</dbReference>
<dbReference type="Gene3D" id="1.25.10.10">
    <property type="entry name" value="Leucine-rich Repeat Variant"/>
    <property type="match status" value="1"/>
</dbReference>